<dbReference type="InterPro" id="IPR000863">
    <property type="entry name" value="Sulfotransferase_dom"/>
</dbReference>
<dbReference type="GO" id="GO:0008146">
    <property type="term" value="F:sulfotransferase activity"/>
    <property type="evidence" value="ECO:0007669"/>
    <property type="project" value="InterPro"/>
</dbReference>
<evidence type="ECO:0000256" key="2">
    <source>
        <dbReference type="ARBA" id="ARBA00022679"/>
    </source>
</evidence>
<gene>
    <name evidence="4" type="ORF">UXM345_LOCUS28903</name>
</gene>
<feature type="domain" description="Sulfotransferase" evidence="3">
    <location>
        <begin position="234"/>
        <end position="325"/>
    </location>
</feature>
<comment type="similarity">
    <text evidence="1">Belongs to the sulfotransferase 1 family.</text>
</comment>
<evidence type="ECO:0000313" key="4">
    <source>
        <dbReference type="EMBL" id="CAF4217382.1"/>
    </source>
</evidence>
<accession>A0A820C6F0</accession>
<dbReference type="InterPro" id="IPR027417">
    <property type="entry name" value="P-loop_NTPase"/>
</dbReference>
<dbReference type="Proteomes" id="UP000663842">
    <property type="component" value="Unassembled WGS sequence"/>
</dbReference>
<evidence type="ECO:0000256" key="1">
    <source>
        <dbReference type="ARBA" id="ARBA00005771"/>
    </source>
</evidence>
<sequence length="354" mass="41706">MTPCQGKESNLLISKIRRIEPLRYPRLGELFQSIDGICWAPEWGSHSLHFGLSYEPTASDLFIVTYPRSGTTWMQNIVYNLLNDGQPFDANVDDFFQQNPHLEIDGKQSINMMRRPGAIKTHLPMDRVPYNSLAKYICVIRNPKDVCISYYVFYNMWSDVPKLDFDRFFEFFLEGYLPFGNYFEALRSAWQRSHYSNVLLVSYEEMRTDFQPVIHKINIRNELTSLSRATLPTTIADFINVELTHHLLERVMKHASFDYMKGKFDHERRTFEKKFIDSIEDNAVAAQRQQIFMAESNLQTIRKGEINDWKSIMTPQQSRRIYQRFIDACQGCDGLENYWSKWNVFSTDIETIDK</sequence>
<dbReference type="Pfam" id="PF00685">
    <property type="entry name" value="Sulfotransfer_1"/>
    <property type="match status" value="2"/>
</dbReference>
<evidence type="ECO:0000259" key="3">
    <source>
        <dbReference type="Pfam" id="PF00685"/>
    </source>
</evidence>
<feature type="domain" description="Sulfotransferase" evidence="3">
    <location>
        <begin position="59"/>
        <end position="217"/>
    </location>
</feature>
<dbReference type="EMBL" id="CAJOBF010006855">
    <property type="protein sequence ID" value="CAF4217382.1"/>
    <property type="molecule type" value="Genomic_DNA"/>
</dbReference>
<dbReference type="SUPFAM" id="SSF52540">
    <property type="entry name" value="P-loop containing nucleoside triphosphate hydrolases"/>
    <property type="match status" value="1"/>
</dbReference>
<reference evidence="4" key="1">
    <citation type="submission" date="2021-02" db="EMBL/GenBank/DDBJ databases">
        <authorList>
            <person name="Nowell W R."/>
        </authorList>
    </citation>
    <scope>NUCLEOTIDE SEQUENCE</scope>
</reference>
<evidence type="ECO:0000313" key="5">
    <source>
        <dbReference type="Proteomes" id="UP000663842"/>
    </source>
</evidence>
<keyword evidence="2" id="KW-0808">Transferase</keyword>
<dbReference type="AlphaFoldDB" id="A0A820C6F0"/>
<name>A0A820C6F0_9BILA</name>
<dbReference type="PANTHER" id="PTHR11783">
    <property type="entry name" value="SULFOTRANSFERASE SULT"/>
    <property type="match status" value="1"/>
</dbReference>
<protein>
    <recommendedName>
        <fullName evidence="3">Sulfotransferase domain-containing protein</fullName>
    </recommendedName>
</protein>
<comment type="caution">
    <text evidence="4">The sequence shown here is derived from an EMBL/GenBank/DDBJ whole genome shotgun (WGS) entry which is preliminary data.</text>
</comment>
<organism evidence="4 5">
    <name type="scientific">Rotaria magnacalcarata</name>
    <dbReference type="NCBI Taxonomy" id="392030"/>
    <lineage>
        <taxon>Eukaryota</taxon>
        <taxon>Metazoa</taxon>
        <taxon>Spiralia</taxon>
        <taxon>Gnathifera</taxon>
        <taxon>Rotifera</taxon>
        <taxon>Eurotatoria</taxon>
        <taxon>Bdelloidea</taxon>
        <taxon>Philodinida</taxon>
        <taxon>Philodinidae</taxon>
        <taxon>Rotaria</taxon>
    </lineage>
</organism>
<proteinExistence type="inferred from homology"/>
<dbReference type="Gene3D" id="3.40.50.300">
    <property type="entry name" value="P-loop containing nucleotide triphosphate hydrolases"/>
    <property type="match status" value="2"/>
</dbReference>